<comment type="caution">
    <text evidence="1">The sequence shown here is derived from an EMBL/GenBank/DDBJ whole genome shotgun (WGS) entry which is preliminary data.</text>
</comment>
<sequence length="133" mass="15151">MKKIVTFTLCLGFGLAFSQKYTLPDHGIFKEKTTERKPAQYPGGISMFINDVTKEIKTNKIRNSKNEKVRSNAQFIINTQGEIEKIVITGNNKDLNKEVERVLKSMKTKWVPGELDGKPVSVPYNLPFIVNFE</sequence>
<reference evidence="1 2" key="1">
    <citation type="submission" date="2023-08" db="EMBL/GenBank/DDBJ databases">
        <authorList>
            <person name="Maltman C."/>
        </authorList>
    </citation>
    <scope>NUCLEOTIDE SEQUENCE [LARGE SCALE GENOMIC DNA]</scope>
    <source>
        <strain evidence="1 2">ES2</strain>
    </source>
</reference>
<protein>
    <submittedName>
        <fullName evidence="1">Energy transducer TonB</fullName>
    </submittedName>
</protein>
<evidence type="ECO:0000313" key="2">
    <source>
        <dbReference type="Proteomes" id="UP001260959"/>
    </source>
</evidence>
<accession>A0ABU1EB23</accession>
<dbReference type="SUPFAM" id="SSF74653">
    <property type="entry name" value="TolA/TonB C-terminal domain"/>
    <property type="match status" value="1"/>
</dbReference>
<gene>
    <name evidence="1" type="ORF">REB14_22820</name>
</gene>
<organism evidence="1 2">
    <name type="scientific">Chryseobacterium metallicongregator</name>
    <dbReference type="NCBI Taxonomy" id="3073042"/>
    <lineage>
        <taxon>Bacteria</taxon>
        <taxon>Pseudomonadati</taxon>
        <taxon>Bacteroidota</taxon>
        <taxon>Flavobacteriia</taxon>
        <taxon>Flavobacteriales</taxon>
        <taxon>Weeksellaceae</taxon>
        <taxon>Chryseobacterium group</taxon>
        <taxon>Chryseobacterium</taxon>
    </lineage>
</organism>
<dbReference type="Gene3D" id="3.30.1150.10">
    <property type="match status" value="1"/>
</dbReference>
<dbReference type="RefSeq" id="WP_079243748.1">
    <property type="nucleotide sequence ID" value="NZ_JAVIXS010000021.1"/>
</dbReference>
<proteinExistence type="predicted"/>
<keyword evidence="2" id="KW-1185">Reference proteome</keyword>
<dbReference type="Proteomes" id="UP001260959">
    <property type="component" value="Unassembled WGS sequence"/>
</dbReference>
<dbReference type="EMBL" id="JAVIXS010000021">
    <property type="protein sequence ID" value="MDR4955028.1"/>
    <property type="molecule type" value="Genomic_DNA"/>
</dbReference>
<evidence type="ECO:0000313" key="1">
    <source>
        <dbReference type="EMBL" id="MDR4955028.1"/>
    </source>
</evidence>
<name>A0ABU1EB23_9FLAO</name>